<dbReference type="InterPro" id="IPR011009">
    <property type="entry name" value="Kinase-like_dom_sf"/>
</dbReference>
<organism evidence="2 3">
    <name type="scientific">Blepharisma stoltei</name>
    <dbReference type="NCBI Taxonomy" id="1481888"/>
    <lineage>
        <taxon>Eukaryota</taxon>
        <taxon>Sar</taxon>
        <taxon>Alveolata</taxon>
        <taxon>Ciliophora</taxon>
        <taxon>Postciliodesmatophora</taxon>
        <taxon>Heterotrichea</taxon>
        <taxon>Heterotrichida</taxon>
        <taxon>Blepharismidae</taxon>
        <taxon>Blepharisma</taxon>
    </lineage>
</organism>
<dbReference type="PANTHER" id="PTHR44305">
    <property type="entry name" value="SI:DKEY-192D15.2-RELATED"/>
    <property type="match status" value="1"/>
</dbReference>
<comment type="caution">
    <text evidence="2">The sequence shown here is derived from an EMBL/GenBank/DDBJ whole genome shotgun (WGS) entry which is preliminary data.</text>
</comment>
<dbReference type="GO" id="GO:0005524">
    <property type="term" value="F:ATP binding"/>
    <property type="evidence" value="ECO:0007669"/>
    <property type="project" value="InterPro"/>
</dbReference>
<evidence type="ECO:0000313" key="2">
    <source>
        <dbReference type="EMBL" id="CAG9317402.1"/>
    </source>
</evidence>
<dbReference type="GO" id="GO:0004672">
    <property type="term" value="F:protein kinase activity"/>
    <property type="evidence" value="ECO:0007669"/>
    <property type="project" value="InterPro"/>
</dbReference>
<dbReference type="Pfam" id="PF00069">
    <property type="entry name" value="Pkinase"/>
    <property type="match status" value="1"/>
</dbReference>
<sequence>MKEEHLWWKIIKQAGDQNANLKDLLKVSNGAKIKTLNRRWDKSKTIFEDNQEYGKVLYKACKICVILNKRNLNLKHCISALKAATHLLCYSENAVQEAIEELINCFEENIQNCKKLSDALDCWRIIKRINSNINGPSEKSLRTQVEEILFSIARENDIIKLKENFEFVIKLNQEEKVELKSIIDFIVSVSLEWIETEKENAKFCDEETLIEFENNFKKLEEFIAAIREEKQKSLDKLDNTTHDFQLKTVDENDKENSGSTFPKDIDENRIAFNRITFTESISSASESKEEQSSISIYKGMLDRSIPICVKIYYHNRNEYPVLFLKELDLIRNLSETNQCFLKYEGWFHELLEFKGSANVPAFAIVTEGFTYTLMDEIVNCSSQNQKYTYQEYQRIVICLLEAFALLESRGIMHNNIKPDNILITENRTLKIVEFNFLDAFLMNSHALYSNNADYLWKDEYLAPEIIKIHKGIANGTSIDIKKCDVYSLGLVFLQMYSLLPIAELNTEPFWSEIDCYVSSFKPGNVANLLKKMLAENSNERASFKESLEIFRS</sequence>
<dbReference type="InterPro" id="IPR053083">
    <property type="entry name" value="TF_kinase-domain_protein"/>
</dbReference>
<dbReference type="AlphaFoldDB" id="A0AAU9IUS2"/>
<dbReference type="EMBL" id="CAJZBQ010000018">
    <property type="protein sequence ID" value="CAG9317402.1"/>
    <property type="molecule type" value="Genomic_DNA"/>
</dbReference>
<dbReference type="Proteomes" id="UP001162131">
    <property type="component" value="Unassembled WGS sequence"/>
</dbReference>
<feature type="domain" description="Protein kinase" evidence="1">
    <location>
        <begin position="275"/>
        <end position="552"/>
    </location>
</feature>
<dbReference type="Gene3D" id="1.10.510.10">
    <property type="entry name" value="Transferase(Phosphotransferase) domain 1"/>
    <property type="match status" value="1"/>
</dbReference>
<dbReference type="SMART" id="SM00220">
    <property type="entry name" value="S_TKc"/>
    <property type="match status" value="1"/>
</dbReference>
<evidence type="ECO:0000259" key="1">
    <source>
        <dbReference type="PROSITE" id="PS50011"/>
    </source>
</evidence>
<keyword evidence="3" id="KW-1185">Reference proteome</keyword>
<proteinExistence type="predicted"/>
<dbReference type="SUPFAM" id="SSF56112">
    <property type="entry name" value="Protein kinase-like (PK-like)"/>
    <property type="match status" value="1"/>
</dbReference>
<name>A0AAU9IUS2_9CILI</name>
<protein>
    <recommendedName>
        <fullName evidence="1">Protein kinase domain-containing protein</fullName>
    </recommendedName>
</protein>
<dbReference type="PROSITE" id="PS50011">
    <property type="entry name" value="PROTEIN_KINASE_DOM"/>
    <property type="match status" value="1"/>
</dbReference>
<evidence type="ECO:0000313" key="3">
    <source>
        <dbReference type="Proteomes" id="UP001162131"/>
    </source>
</evidence>
<reference evidence="2" key="1">
    <citation type="submission" date="2021-09" db="EMBL/GenBank/DDBJ databases">
        <authorList>
            <consortium name="AG Swart"/>
            <person name="Singh M."/>
            <person name="Singh A."/>
            <person name="Seah K."/>
            <person name="Emmerich C."/>
        </authorList>
    </citation>
    <scope>NUCLEOTIDE SEQUENCE</scope>
    <source>
        <strain evidence="2">ATCC30299</strain>
    </source>
</reference>
<dbReference type="InterPro" id="IPR000719">
    <property type="entry name" value="Prot_kinase_dom"/>
</dbReference>
<gene>
    <name evidence="2" type="ORF">BSTOLATCC_MIC18653</name>
</gene>
<accession>A0AAU9IUS2</accession>